<dbReference type="GO" id="GO:0051228">
    <property type="term" value="P:mitotic spindle disassembly"/>
    <property type="evidence" value="ECO:0007669"/>
    <property type="project" value="TreeGrafter"/>
</dbReference>
<dbReference type="GO" id="GO:0005634">
    <property type="term" value="C:nucleus"/>
    <property type="evidence" value="ECO:0007669"/>
    <property type="project" value="TreeGrafter"/>
</dbReference>
<dbReference type="Gene3D" id="3.40.50.300">
    <property type="entry name" value="P-loop containing nucleotide triphosphate hydrolases"/>
    <property type="match status" value="1"/>
</dbReference>
<protein>
    <recommendedName>
        <fullName evidence="1">ATPase AAA-type core domain-containing protein</fullName>
    </recommendedName>
</protein>
<gene>
    <name evidence="2" type="ORF">K2173_001924</name>
</gene>
<dbReference type="PRINTS" id="PR00300">
    <property type="entry name" value="CLPPROTEASEA"/>
</dbReference>
<evidence type="ECO:0000259" key="1">
    <source>
        <dbReference type="Pfam" id="PF00004"/>
    </source>
</evidence>
<dbReference type="GO" id="GO:0097352">
    <property type="term" value="P:autophagosome maturation"/>
    <property type="evidence" value="ECO:0007669"/>
    <property type="project" value="TreeGrafter"/>
</dbReference>
<dbReference type="SUPFAM" id="SSF52540">
    <property type="entry name" value="P-loop containing nucleoside triphosphate hydrolases"/>
    <property type="match status" value="1"/>
</dbReference>
<dbReference type="PANTHER" id="PTHR23077:SF200">
    <property type="entry name" value="CELL DIVISION CONTROL PROTEIN 48 HOMOLOG E"/>
    <property type="match status" value="1"/>
</dbReference>
<feature type="domain" description="ATPase AAA-type core" evidence="1">
    <location>
        <begin position="50"/>
        <end position="141"/>
    </location>
</feature>
<organism evidence="2 3">
    <name type="scientific">Erythroxylum novogranatense</name>
    <dbReference type="NCBI Taxonomy" id="1862640"/>
    <lineage>
        <taxon>Eukaryota</taxon>
        <taxon>Viridiplantae</taxon>
        <taxon>Streptophyta</taxon>
        <taxon>Embryophyta</taxon>
        <taxon>Tracheophyta</taxon>
        <taxon>Spermatophyta</taxon>
        <taxon>Magnoliopsida</taxon>
        <taxon>eudicotyledons</taxon>
        <taxon>Gunneridae</taxon>
        <taxon>Pentapetalae</taxon>
        <taxon>rosids</taxon>
        <taxon>fabids</taxon>
        <taxon>Malpighiales</taxon>
        <taxon>Erythroxylaceae</taxon>
        <taxon>Erythroxylum</taxon>
    </lineage>
</organism>
<dbReference type="Proteomes" id="UP001159364">
    <property type="component" value="Linkage Group LG09"/>
</dbReference>
<dbReference type="EMBL" id="JAIWQS010000009">
    <property type="protein sequence ID" value="KAJ8754026.1"/>
    <property type="molecule type" value="Genomic_DNA"/>
</dbReference>
<reference evidence="2 3" key="1">
    <citation type="submission" date="2021-09" db="EMBL/GenBank/DDBJ databases">
        <title>Genomic insights and catalytic innovation underlie evolution of tropane alkaloids biosynthesis.</title>
        <authorList>
            <person name="Wang Y.-J."/>
            <person name="Tian T."/>
            <person name="Huang J.-P."/>
            <person name="Huang S.-X."/>
        </authorList>
    </citation>
    <scope>NUCLEOTIDE SEQUENCE [LARGE SCALE GENOMIC DNA]</scope>
    <source>
        <strain evidence="2">KIB-2018</strain>
        <tissue evidence="2">Leaf</tissue>
    </source>
</reference>
<dbReference type="InterPro" id="IPR001270">
    <property type="entry name" value="ClpA/B"/>
</dbReference>
<proteinExistence type="predicted"/>
<comment type="caution">
    <text evidence="2">The sequence shown here is derived from an EMBL/GenBank/DDBJ whole genome shotgun (WGS) entry which is preliminary data.</text>
</comment>
<evidence type="ECO:0000313" key="2">
    <source>
        <dbReference type="EMBL" id="KAJ8754026.1"/>
    </source>
</evidence>
<dbReference type="GO" id="GO:0031593">
    <property type="term" value="F:polyubiquitin modification-dependent protein binding"/>
    <property type="evidence" value="ECO:0007669"/>
    <property type="project" value="TreeGrafter"/>
</dbReference>
<dbReference type="InterPro" id="IPR003959">
    <property type="entry name" value="ATPase_AAA_core"/>
</dbReference>
<dbReference type="InterPro" id="IPR050168">
    <property type="entry name" value="AAA_ATPase_domain"/>
</dbReference>
<keyword evidence="3" id="KW-1185">Reference proteome</keyword>
<dbReference type="GO" id="GO:0005829">
    <property type="term" value="C:cytosol"/>
    <property type="evidence" value="ECO:0007669"/>
    <property type="project" value="TreeGrafter"/>
</dbReference>
<dbReference type="GO" id="GO:0030970">
    <property type="term" value="P:retrograde protein transport, ER to cytosol"/>
    <property type="evidence" value="ECO:0007669"/>
    <property type="project" value="TreeGrafter"/>
</dbReference>
<dbReference type="AlphaFoldDB" id="A0AAV8SP06"/>
<sequence length="146" mass="15655">MSVDAEVLDSMSLTIEHLKIAFGTSNPSALREMVTMNYSSIPHEAPLREVLFCGPPGCGKTRLARAITNYCQANFISVKGPELLTMSLAKVRPMLESNSCVLFFNESDSIPTQRGSSVGDPGCAADGVLNHLLTEMDGMSTVLVTT</sequence>
<name>A0AAV8SP06_9ROSI</name>
<dbReference type="PANTHER" id="PTHR23077">
    <property type="entry name" value="AAA-FAMILY ATPASE"/>
    <property type="match status" value="1"/>
</dbReference>
<dbReference type="Pfam" id="PF00004">
    <property type="entry name" value="AAA"/>
    <property type="match status" value="1"/>
</dbReference>
<dbReference type="InterPro" id="IPR027417">
    <property type="entry name" value="P-loop_NTPase"/>
</dbReference>
<evidence type="ECO:0000313" key="3">
    <source>
        <dbReference type="Proteomes" id="UP001159364"/>
    </source>
</evidence>
<dbReference type="GO" id="GO:0016887">
    <property type="term" value="F:ATP hydrolysis activity"/>
    <property type="evidence" value="ECO:0007669"/>
    <property type="project" value="InterPro"/>
</dbReference>
<dbReference type="GO" id="GO:0034098">
    <property type="term" value="C:VCP-NPL4-UFD1 AAA ATPase complex"/>
    <property type="evidence" value="ECO:0007669"/>
    <property type="project" value="TreeGrafter"/>
</dbReference>
<dbReference type="GO" id="GO:0005524">
    <property type="term" value="F:ATP binding"/>
    <property type="evidence" value="ECO:0007669"/>
    <property type="project" value="InterPro"/>
</dbReference>
<accession>A0AAV8SP06</accession>